<evidence type="ECO:0000256" key="3">
    <source>
        <dbReference type="ARBA" id="ARBA00023163"/>
    </source>
</evidence>
<dbReference type="RefSeq" id="WP_128175538.1">
    <property type="nucleotide sequence ID" value="NZ_CP071409.1"/>
</dbReference>
<dbReference type="PROSITE" id="PS50931">
    <property type="entry name" value="HTH_LYSR"/>
    <property type="match status" value="1"/>
</dbReference>
<keyword evidence="2" id="KW-0805">Transcription regulation</keyword>
<evidence type="ECO:0000313" key="6">
    <source>
        <dbReference type="Proteomes" id="UP000288794"/>
    </source>
</evidence>
<dbReference type="InterPro" id="IPR000847">
    <property type="entry name" value="LysR_HTH_N"/>
</dbReference>
<reference evidence="5 6" key="1">
    <citation type="submission" date="2014-04" db="EMBL/GenBank/DDBJ databases">
        <title>Draft genome sequence of Pantoea beijingensis strain LMG 27579, an emerging pathogen to Pleurotus eryngii with potential industrial application.</title>
        <authorList>
            <person name="Xu F."/>
            <person name="Liu Y."/>
            <person name="Wang S."/>
            <person name="Yin Y."/>
            <person name="Ma Y."/>
            <person name="Zhao S."/>
            <person name="Rong C."/>
        </authorList>
    </citation>
    <scope>NUCLEOTIDE SEQUENCE [LARGE SCALE GENOMIC DNA]</scope>
    <source>
        <strain evidence="5 6">LMG 27579</strain>
    </source>
</reference>
<dbReference type="Pfam" id="PF00126">
    <property type="entry name" value="HTH_1"/>
    <property type="match status" value="1"/>
</dbReference>
<dbReference type="SUPFAM" id="SSF46785">
    <property type="entry name" value="Winged helix' DNA-binding domain"/>
    <property type="match status" value="1"/>
</dbReference>
<evidence type="ECO:0000259" key="4">
    <source>
        <dbReference type="PROSITE" id="PS50931"/>
    </source>
</evidence>
<proteinExistence type="inferred from homology"/>
<dbReference type="AlphaFoldDB" id="A0A443IGM3"/>
<feature type="domain" description="HTH lysR-type" evidence="4">
    <location>
        <begin position="5"/>
        <end position="62"/>
    </location>
</feature>
<keyword evidence="6" id="KW-1185">Reference proteome</keyword>
<evidence type="ECO:0000256" key="1">
    <source>
        <dbReference type="ARBA" id="ARBA00009437"/>
    </source>
</evidence>
<dbReference type="Gene3D" id="1.10.10.10">
    <property type="entry name" value="Winged helix-like DNA-binding domain superfamily/Winged helix DNA-binding domain"/>
    <property type="match status" value="1"/>
</dbReference>
<dbReference type="Proteomes" id="UP000288794">
    <property type="component" value="Unassembled WGS sequence"/>
</dbReference>
<dbReference type="EMBL" id="JMEE01000003">
    <property type="protein sequence ID" value="RWR03234.1"/>
    <property type="molecule type" value="Genomic_DNA"/>
</dbReference>
<dbReference type="PANTHER" id="PTHR30126">
    <property type="entry name" value="HTH-TYPE TRANSCRIPTIONAL REGULATOR"/>
    <property type="match status" value="1"/>
</dbReference>
<dbReference type="InterPro" id="IPR036390">
    <property type="entry name" value="WH_DNA-bd_sf"/>
</dbReference>
<dbReference type="InterPro" id="IPR036388">
    <property type="entry name" value="WH-like_DNA-bd_sf"/>
</dbReference>
<dbReference type="GO" id="GO:0003700">
    <property type="term" value="F:DNA-binding transcription factor activity"/>
    <property type="evidence" value="ECO:0007669"/>
    <property type="project" value="InterPro"/>
</dbReference>
<comment type="similarity">
    <text evidence="1">Belongs to the LysR transcriptional regulatory family.</text>
</comment>
<gene>
    <name evidence="5" type="ORF">ED28_04185</name>
</gene>
<evidence type="ECO:0000313" key="5">
    <source>
        <dbReference type="EMBL" id="RWR03234.1"/>
    </source>
</evidence>
<comment type="caution">
    <text evidence="5">The sequence shown here is derived from an EMBL/GenBank/DDBJ whole genome shotgun (WGS) entry which is preliminary data.</text>
</comment>
<organism evidence="5 6">
    <name type="scientific">[Pantoea] beijingensis</name>
    <dbReference type="NCBI Taxonomy" id="1324864"/>
    <lineage>
        <taxon>Bacteria</taxon>
        <taxon>Pseudomonadati</taxon>
        <taxon>Pseudomonadota</taxon>
        <taxon>Gammaproteobacteria</taxon>
        <taxon>Enterobacterales</taxon>
        <taxon>Erwiniaceae</taxon>
        <taxon>Erwinia</taxon>
    </lineage>
</organism>
<keyword evidence="3" id="KW-0804">Transcription</keyword>
<protein>
    <recommendedName>
        <fullName evidence="4">HTH lysR-type domain-containing protein</fullName>
    </recommendedName>
</protein>
<dbReference type="GO" id="GO:0000976">
    <property type="term" value="F:transcription cis-regulatory region binding"/>
    <property type="evidence" value="ECO:0007669"/>
    <property type="project" value="TreeGrafter"/>
</dbReference>
<dbReference type="PANTHER" id="PTHR30126:SF91">
    <property type="entry name" value="LYSR FAMILY TRANSCRIPTIONAL REGULATOR"/>
    <property type="match status" value="1"/>
</dbReference>
<name>A0A443IGM3_9GAMM</name>
<dbReference type="SUPFAM" id="SSF53850">
    <property type="entry name" value="Periplasmic binding protein-like II"/>
    <property type="match status" value="1"/>
</dbReference>
<sequence>MTFHYSLAQIEAFACVYECGNFTRAARKLRKDRTTVSELVACLELDLGYALFERTTRPLALTAQGQLLYRQARLFLLEAEAFGQVAANLEQPSQHTLTLSYDVFTPRDKLMRAVVQLHAQGIQFHLLCQSRRLAEVGLLSGDVDIGIYQAMYKAVSESFKWRAIDTLTLGVYAHQNFFPSQPVSLLALASRNQLIPYEDMPSQLAQWMQIADRFQVVGEQSMLAALLAEQQGWAMLPEHWHTDRQPDVVQVATEMGEVGLTHPLVILWQPGEKACSTLMAAIDTIVSVFGDASPHQITQ</sequence>
<evidence type="ECO:0000256" key="2">
    <source>
        <dbReference type="ARBA" id="ARBA00023015"/>
    </source>
</evidence>
<accession>A0A443IGM3</accession>